<dbReference type="Proteomes" id="UP000324800">
    <property type="component" value="Unassembled WGS sequence"/>
</dbReference>
<comment type="caution">
    <text evidence="1">The sequence shown here is derived from an EMBL/GenBank/DDBJ whole genome shotgun (WGS) entry which is preliminary data.</text>
</comment>
<evidence type="ECO:0000313" key="2">
    <source>
        <dbReference type="Proteomes" id="UP000324800"/>
    </source>
</evidence>
<accession>A0A5J4T8Z7</accession>
<name>A0A5J4T8Z7_9EUKA</name>
<dbReference type="AlphaFoldDB" id="A0A5J4T8Z7"/>
<feature type="non-terminal residue" evidence="1">
    <location>
        <position position="1"/>
    </location>
</feature>
<organism evidence="1 2">
    <name type="scientific">Streblomastix strix</name>
    <dbReference type="NCBI Taxonomy" id="222440"/>
    <lineage>
        <taxon>Eukaryota</taxon>
        <taxon>Metamonada</taxon>
        <taxon>Preaxostyla</taxon>
        <taxon>Oxymonadida</taxon>
        <taxon>Streblomastigidae</taxon>
        <taxon>Streblomastix</taxon>
    </lineage>
</organism>
<reference evidence="1 2" key="1">
    <citation type="submission" date="2019-03" db="EMBL/GenBank/DDBJ databases">
        <title>Single cell metagenomics reveals metabolic interactions within the superorganism composed of flagellate Streblomastix strix and complex community of Bacteroidetes bacteria on its surface.</title>
        <authorList>
            <person name="Treitli S.C."/>
            <person name="Kolisko M."/>
            <person name="Husnik F."/>
            <person name="Keeling P."/>
            <person name="Hampl V."/>
        </authorList>
    </citation>
    <scope>NUCLEOTIDE SEQUENCE [LARGE SCALE GENOMIC DNA]</scope>
    <source>
        <strain evidence="1">ST1C</strain>
    </source>
</reference>
<proteinExistence type="predicted"/>
<evidence type="ECO:0000313" key="1">
    <source>
        <dbReference type="EMBL" id="KAA6354323.1"/>
    </source>
</evidence>
<gene>
    <name evidence="1" type="ORF">EZS28_050150</name>
</gene>
<sequence length="163" mass="18821">KADITTGTTAKGGFQCVYRNGRGGGIKQNGSIGEYEKGQLEEQEIIEHGREFVGRVNGNGVCIGRPKDGSEDYDILGLNDIGVDYYYYYYYGMGDKHYNYKEDCYYKDYIYKEDCQYQFVFIGYESDNDKEDQDNDNEFKLEFEFNGVIKVECGENGQFYGVY</sequence>
<dbReference type="EMBL" id="SNRW01036516">
    <property type="protein sequence ID" value="KAA6354323.1"/>
    <property type="molecule type" value="Genomic_DNA"/>
</dbReference>
<protein>
    <submittedName>
        <fullName evidence="1">Uncharacterized protein</fullName>
    </submittedName>
</protein>